<evidence type="ECO:0000256" key="3">
    <source>
        <dbReference type="ARBA" id="ARBA00022530"/>
    </source>
</evidence>
<dbReference type="InterPro" id="IPR050440">
    <property type="entry name" value="Laminin/Netrin_ECM"/>
</dbReference>
<dbReference type="EMBL" id="BPLR01006575">
    <property type="protein sequence ID" value="GIY10886.1"/>
    <property type="molecule type" value="Genomic_DNA"/>
</dbReference>
<dbReference type="FunFam" id="2.10.25.10:FF:000145">
    <property type="entry name" value="Laminin subunit beta 1"/>
    <property type="match status" value="1"/>
</dbReference>
<dbReference type="FunFam" id="2.10.25.10:FF:000138">
    <property type="entry name" value="Laminin subunit beta 1"/>
    <property type="match status" value="1"/>
</dbReference>
<dbReference type="GO" id="GO:0005604">
    <property type="term" value="C:basement membrane"/>
    <property type="evidence" value="ECO:0007669"/>
    <property type="project" value="UniProtKB-SubCell"/>
</dbReference>
<dbReference type="PRINTS" id="PR00011">
    <property type="entry name" value="EGFLAMININ"/>
</dbReference>
<keyword evidence="8 13" id="KW-0175">Coiled coil</keyword>
<feature type="domain" description="Laminin EGF-like" evidence="14">
    <location>
        <begin position="501"/>
        <end position="551"/>
    </location>
</feature>
<dbReference type="FunFam" id="2.10.25.10:FF:000130">
    <property type="entry name" value="Laminin subunit beta 1"/>
    <property type="match status" value="1"/>
</dbReference>
<dbReference type="GO" id="GO:0048468">
    <property type="term" value="P:cell development"/>
    <property type="evidence" value="ECO:0007669"/>
    <property type="project" value="UniProtKB-ARBA"/>
</dbReference>
<dbReference type="InterPro" id="IPR002049">
    <property type="entry name" value="LE_dom"/>
</dbReference>
<evidence type="ECO:0000256" key="2">
    <source>
        <dbReference type="ARBA" id="ARBA00022525"/>
    </source>
</evidence>
<dbReference type="GO" id="GO:0009887">
    <property type="term" value="P:animal organ morphogenesis"/>
    <property type="evidence" value="ECO:0007669"/>
    <property type="project" value="TreeGrafter"/>
</dbReference>
<dbReference type="PROSITE" id="PS50027">
    <property type="entry name" value="EGF_LAM_2"/>
    <property type="match status" value="6"/>
</dbReference>
<dbReference type="CDD" id="cd00055">
    <property type="entry name" value="EGF_Lam"/>
    <property type="match status" value="8"/>
</dbReference>
<comment type="caution">
    <text evidence="12">Lacks conserved residue(s) required for the propagation of feature annotation.</text>
</comment>
<dbReference type="InterPro" id="IPR013015">
    <property type="entry name" value="Laminin_IV_B"/>
</dbReference>
<keyword evidence="10" id="KW-0325">Glycoprotein</keyword>
<feature type="disulfide bond" evidence="12">
    <location>
        <begin position="267"/>
        <end position="276"/>
    </location>
</feature>
<feature type="disulfide bond" evidence="12">
    <location>
        <begin position="552"/>
        <end position="564"/>
    </location>
</feature>
<dbReference type="PROSITE" id="PS51116">
    <property type="entry name" value="LAMININ_IVB"/>
    <property type="match status" value="1"/>
</dbReference>
<protein>
    <submittedName>
        <fullName evidence="16">Laminin subunit beta-1</fullName>
    </submittedName>
</protein>
<dbReference type="Gene3D" id="2.10.25.10">
    <property type="entry name" value="Laminin"/>
    <property type="match status" value="8"/>
</dbReference>
<evidence type="ECO:0000256" key="11">
    <source>
        <dbReference type="ARBA" id="ARBA00023292"/>
    </source>
</evidence>
<name>A0AAV4QS31_CAEEX</name>
<feature type="domain" description="Laminin EGF-like" evidence="14">
    <location>
        <begin position="340"/>
        <end position="389"/>
    </location>
</feature>
<dbReference type="Proteomes" id="UP001054945">
    <property type="component" value="Unassembled WGS sequence"/>
</dbReference>
<evidence type="ECO:0000313" key="16">
    <source>
        <dbReference type="EMBL" id="GIY10886.1"/>
    </source>
</evidence>
<gene>
    <name evidence="16" type="primary">LanB1</name>
    <name evidence="16" type="ORF">CEXT_287001</name>
</gene>
<keyword evidence="5" id="KW-0677">Repeat</keyword>
<feature type="domain" description="Laminin EGF-like" evidence="14">
    <location>
        <begin position="449"/>
        <end position="500"/>
    </location>
</feature>
<evidence type="ECO:0000256" key="1">
    <source>
        <dbReference type="ARBA" id="ARBA00004302"/>
    </source>
</evidence>
<keyword evidence="4" id="KW-0732">Signal</keyword>
<evidence type="ECO:0000256" key="6">
    <source>
        <dbReference type="ARBA" id="ARBA00022869"/>
    </source>
</evidence>
<comment type="caution">
    <text evidence="16">The sequence shown here is derived from an EMBL/GenBank/DDBJ whole genome shotgun (WGS) entry which is preliminary data.</text>
</comment>
<feature type="disulfide bond" evidence="12">
    <location>
        <begin position="359"/>
        <end position="368"/>
    </location>
</feature>
<proteinExistence type="predicted"/>
<dbReference type="SUPFAM" id="SSF57196">
    <property type="entry name" value="EGF/Laminin"/>
    <property type="match status" value="8"/>
</dbReference>
<comment type="subcellular location">
    <subcellularLocation>
        <location evidence="1">Secreted</location>
        <location evidence="1">Extracellular space</location>
        <location evidence="1">Extracellular matrix</location>
        <location evidence="1">Basement membrane</location>
    </subcellularLocation>
</comment>
<dbReference type="GO" id="GO:0009888">
    <property type="term" value="P:tissue development"/>
    <property type="evidence" value="ECO:0007669"/>
    <property type="project" value="TreeGrafter"/>
</dbReference>
<keyword evidence="6" id="KW-0084">Basement membrane</keyword>
<feature type="disulfide bond" evidence="12">
    <location>
        <begin position="246"/>
        <end position="258"/>
    </location>
</feature>
<sequence length="803" mass="88503">MKKDANLAIVMLGGAYDNNCDVITGQCRCRSHVTNRRCDEPEPGFFAGSLDYITYEAELAKGTPDCQVLLREPYSDRDSSWTGLGFMRTFEGSHLEFDVTDVPQSLEYDIVIRYEPQKKSISSPGQWEEARVIIERPGPVEMNGPCGNTIPQDDIKTVALPSGQRYAVVYPPACLEKGKSYKVRLEFKHYDREIQTPSASVLVDSIAFIPRIDSIPFFHGSAANEYRRQEFERFRCFYVYDKAHECSCDPTGSISTNCESLGGQCTCKPNVVGRRCDRCAPSTYGFGQSGCRPCDCNSVGSLDNFCDSLSGQCKCRPNTYGRACGDCQPGFWNYPNCQRCDCNGHAEICDARTGYCIDCSDFTAGPKCDRCDTGYYGDPRIGVGIPCRPCPCPGVADSGLSHAQSCELDPRTQNVICLCDVGYAGERCDRCANNYYGEPTVPNGKCKKCECSGNTDETVSGNCDPETGECLKCLYNSAGPHCEHCTDGFYGDATRQECLKCVCNTLGTADPNGICDRRTGQCPCLPNVVGQSCDLCASHHWNISSRTGCVACDCDPLGSYAPECNEFDGQCLCKHGYGGRKCDECQTNYYGDPHVQCYPCECNREGSRTLQGYYGNAPYCDPCGECFDNWDAILQELKDQTQQLLDKASDIKQTGITGAYAKEFSVIEGKLEEVREILADANITGADIEDLQDLVDMLRQNLTVTQDHLDVIDNELENTTQRIYDANLALTDLRKRSDDLTSDAHALKSNATSLKEANVEGALYAKKKQEHAQMLRKKSSGFRAVLHESGHAAEPKLLEATKS</sequence>
<evidence type="ECO:0000256" key="10">
    <source>
        <dbReference type="ARBA" id="ARBA00023180"/>
    </source>
</evidence>
<keyword evidence="2" id="KW-0964">Secreted</keyword>
<keyword evidence="7" id="KW-0130">Cell adhesion</keyword>
<feature type="coiled-coil region" evidence="13">
    <location>
        <begin position="688"/>
        <end position="750"/>
    </location>
</feature>
<dbReference type="InterPro" id="IPR056863">
    <property type="entry name" value="LMN_ATRN_NET-like_EGF"/>
</dbReference>
<dbReference type="FunFam" id="2.10.25.10:FF:000280">
    <property type="entry name" value="Laminin subunit beta 4"/>
    <property type="match status" value="1"/>
</dbReference>
<feature type="disulfide bond" evidence="12">
    <location>
        <begin position="248"/>
        <end position="265"/>
    </location>
</feature>
<dbReference type="GO" id="GO:0007155">
    <property type="term" value="P:cell adhesion"/>
    <property type="evidence" value="ECO:0007669"/>
    <property type="project" value="UniProtKB-KW"/>
</dbReference>
<feature type="disulfide bond" evidence="12">
    <location>
        <begin position="524"/>
        <end position="533"/>
    </location>
</feature>
<feature type="disulfide bond" evidence="12">
    <location>
        <begin position="573"/>
        <end position="582"/>
    </location>
</feature>
<dbReference type="PANTHER" id="PTHR10574:SF375">
    <property type="entry name" value="LAMININ SUBUNIT BETA-1"/>
    <property type="match status" value="1"/>
</dbReference>
<dbReference type="FunFam" id="2.10.25.10:FF:000224">
    <property type="entry name" value="Usherin"/>
    <property type="match status" value="1"/>
</dbReference>
<dbReference type="FunFam" id="2.10.25.10:FF:000011">
    <property type="entry name" value="Cadherin EGF LAG seven-pass G-type receptor"/>
    <property type="match status" value="1"/>
</dbReference>
<evidence type="ECO:0000313" key="17">
    <source>
        <dbReference type="Proteomes" id="UP001054945"/>
    </source>
</evidence>
<feature type="domain" description="Laminin IV type B" evidence="15">
    <location>
        <begin position="47"/>
        <end position="270"/>
    </location>
</feature>
<feature type="disulfide bond" evidence="12">
    <location>
        <begin position="473"/>
        <end position="482"/>
    </location>
</feature>
<keyword evidence="3" id="KW-0272">Extracellular matrix</keyword>
<reference evidence="16 17" key="1">
    <citation type="submission" date="2021-06" db="EMBL/GenBank/DDBJ databases">
        <title>Caerostris extrusa draft genome.</title>
        <authorList>
            <person name="Kono N."/>
            <person name="Arakawa K."/>
        </authorList>
    </citation>
    <scope>NUCLEOTIDE SEQUENCE [LARGE SCALE GENOMIC DNA]</scope>
</reference>
<accession>A0AAV4QS31</accession>
<evidence type="ECO:0000256" key="9">
    <source>
        <dbReference type="ARBA" id="ARBA00023157"/>
    </source>
</evidence>
<dbReference type="FunFam" id="2.10.25.10:FF:000082">
    <property type="entry name" value="Laminin subunit alpha 1"/>
    <property type="match status" value="1"/>
</dbReference>
<evidence type="ECO:0000256" key="12">
    <source>
        <dbReference type="PROSITE-ProRule" id="PRU00460"/>
    </source>
</evidence>
<feature type="disulfide bond" evidence="12">
    <location>
        <begin position="315"/>
        <end position="324"/>
    </location>
</feature>
<evidence type="ECO:0000256" key="7">
    <source>
        <dbReference type="ARBA" id="ARBA00022889"/>
    </source>
</evidence>
<dbReference type="Pfam" id="PF00053">
    <property type="entry name" value="EGF_laminin"/>
    <property type="match status" value="7"/>
</dbReference>
<keyword evidence="11 12" id="KW-0424">Laminin EGF-like domain</keyword>
<dbReference type="PROSITE" id="PS01248">
    <property type="entry name" value="EGF_LAM_1"/>
    <property type="match status" value="3"/>
</dbReference>
<dbReference type="PANTHER" id="PTHR10574">
    <property type="entry name" value="NETRIN/LAMININ-RELATED"/>
    <property type="match status" value="1"/>
</dbReference>
<keyword evidence="17" id="KW-1185">Reference proteome</keyword>
<evidence type="ECO:0000256" key="13">
    <source>
        <dbReference type="SAM" id="Coils"/>
    </source>
</evidence>
<dbReference type="Pfam" id="PF24973">
    <property type="entry name" value="EGF_LMN_ATRN"/>
    <property type="match status" value="1"/>
</dbReference>
<evidence type="ECO:0000256" key="5">
    <source>
        <dbReference type="ARBA" id="ARBA00022737"/>
    </source>
</evidence>
<feature type="disulfide bond" evidence="12">
    <location>
        <begin position="296"/>
        <end position="313"/>
    </location>
</feature>
<feature type="disulfide bond" evidence="12">
    <location>
        <begin position="554"/>
        <end position="571"/>
    </location>
</feature>
<evidence type="ECO:0000259" key="14">
    <source>
        <dbReference type="PROSITE" id="PS50027"/>
    </source>
</evidence>
<evidence type="ECO:0000256" key="4">
    <source>
        <dbReference type="ARBA" id="ARBA00022729"/>
    </source>
</evidence>
<dbReference type="FunFam" id="2.10.25.10:FF:000065">
    <property type="entry name" value="Laminin subunit beta 1"/>
    <property type="match status" value="1"/>
</dbReference>
<feature type="domain" description="Laminin EGF-like" evidence="14">
    <location>
        <begin position="246"/>
        <end position="293"/>
    </location>
</feature>
<dbReference type="AlphaFoldDB" id="A0AAV4QS31"/>
<evidence type="ECO:0000259" key="15">
    <source>
        <dbReference type="PROSITE" id="PS51116"/>
    </source>
</evidence>
<feature type="domain" description="Laminin EGF-like" evidence="14">
    <location>
        <begin position="294"/>
        <end position="339"/>
    </location>
</feature>
<feature type="domain" description="Laminin EGF-like" evidence="14">
    <location>
        <begin position="552"/>
        <end position="599"/>
    </location>
</feature>
<organism evidence="16 17">
    <name type="scientific">Caerostris extrusa</name>
    <name type="common">Bark spider</name>
    <name type="synonym">Caerostris bankana</name>
    <dbReference type="NCBI Taxonomy" id="172846"/>
    <lineage>
        <taxon>Eukaryota</taxon>
        <taxon>Metazoa</taxon>
        <taxon>Ecdysozoa</taxon>
        <taxon>Arthropoda</taxon>
        <taxon>Chelicerata</taxon>
        <taxon>Arachnida</taxon>
        <taxon>Araneae</taxon>
        <taxon>Araneomorphae</taxon>
        <taxon>Entelegynae</taxon>
        <taxon>Araneoidea</taxon>
        <taxon>Araneidae</taxon>
        <taxon>Caerostris</taxon>
    </lineage>
</organism>
<dbReference type="SMART" id="SM00180">
    <property type="entry name" value="EGF_Lam"/>
    <property type="match status" value="8"/>
</dbReference>
<evidence type="ECO:0000256" key="8">
    <source>
        <dbReference type="ARBA" id="ARBA00023054"/>
    </source>
</evidence>
<keyword evidence="9 12" id="KW-1015">Disulfide bond</keyword>
<dbReference type="Pfam" id="PF21199">
    <property type="entry name" value="LAMININ_IV_B"/>
    <property type="match status" value="1"/>
</dbReference>
<feature type="disulfide bond" evidence="12">
    <location>
        <begin position="294"/>
        <end position="306"/>
    </location>
</feature>